<comment type="similarity">
    <text evidence="2">Belongs to the RNase H family.</text>
</comment>
<organism evidence="10 11">
    <name type="scientific">Dothistroma septosporum (strain NZE10 / CBS 128990)</name>
    <name type="common">Red band needle blight fungus</name>
    <name type="synonym">Mycosphaerella pini</name>
    <dbReference type="NCBI Taxonomy" id="675120"/>
    <lineage>
        <taxon>Eukaryota</taxon>
        <taxon>Fungi</taxon>
        <taxon>Dikarya</taxon>
        <taxon>Ascomycota</taxon>
        <taxon>Pezizomycotina</taxon>
        <taxon>Dothideomycetes</taxon>
        <taxon>Dothideomycetidae</taxon>
        <taxon>Mycosphaerellales</taxon>
        <taxon>Mycosphaerellaceae</taxon>
        <taxon>Dothistroma</taxon>
    </lineage>
</organism>
<dbReference type="HOGENOM" id="CLU_1360371_0_0_1"/>
<evidence type="ECO:0000259" key="9">
    <source>
        <dbReference type="PROSITE" id="PS50879"/>
    </source>
</evidence>
<keyword evidence="6" id="KW-0255">Endonuclease</keyword>
<dbReference type="InterPro" id="IPR050092">
    <property type="entry name" value="RNase_H"/>
</dbReference>
<dbReference type="PANTHER" id="PTHR10642">
    <property type="entry name" value="RIBONUCLEASE H1"/>
    <property type="match status" value="1"/>
</dbReference>
<dbReference type="STRING" id="675120.N1PQK0"/>
<dbReference type="InterPro" id="IPR036397">
    <property type="entry name" value="RNaseH_sf"/>
</dbReference>
<feature type="region of interest" description="Disordered" evidence="8">
    <location>
        <begin position="1"/>
        <end position="28"/>
    </location>
</feature>
<evidence type="ECO:0000313" key="10">
    <source>
        <dbReference type="EMBL" id="EME45726.1"/>
    </source>
</evidence>
<proteinExistence type="inferred from homology"/>
<evidence type="ECO:0000313" key="11">
    <source>
        <dbReference type="Proteomes" id="UP000016933"/>
    </source>
</evidence>
<dbReference type="PROSITE" id="PS50879">
    <property type="entry name" value="RNASE_H_1"/>
    <property type="match status" value="1"/>
</dbReference>
<dbReference type="Pfam" id="PF00075">
    <property type="entry name" value="RNase_H"/>
    <property type="match status" value="1"/>
</dbReference>
<dbReference type="Proteomes" id="UP000016933">
    <property type="component" value="Unassembled WGS sequence"/>
</dbReference>
<protein>
    <recommendedName>
        <fullName evidence="3">ribonuclease H</fullName>
        <ecNumber evidence="3">3.1.26.4</ecNumber>
    </recommendedName>
</protein>
<dbReference type="GO" id="GO:0043137">
    <property type="term" value="P:DNA replication, removal of RNA primer"/>
    <property type="evidence" value="ECO:0007669"/>
    <property type="project" value="TreeGrafter"/>
</dbReference>
<keyword evidence="5" id="KW-0479">Metal-binding</keyword>
<dbReference type="GO" id="GO:0004523">
    <property type="term" value="F:RNA-DNA hybrid ribonuclease activity"/>
    <property type="evidence" value="ECO:0007669"/>
    <property type="project" value="UniProtKB-EC"/>
</dbReference>
<dbReference type="EC" id="3.1.26.4" evidence="3"/>
<evidence type="ECO:0000256" key="6">
    <source>
        <dbReference type="ARBA" id="ARBA00022759"/>
    </source>
</evidence>
<keyword evidence="11" id="KW-1185">Reference proteome</keyword>
<evidence type="ECO:0000256" key="2">
    <source>
        <dbReference type="ARBA" id="ARBA00005300"/>
    </source>
</evidence>
<dbReference type="PANTHER" id="PTHR10642:SF26">
    <property type="entry name" value="RIBONUCLEASE H1"/>
    <property type="match status" value="1"/>
</dbReference>
<reference evidence="10 11" key="2">
    <citation type="journal article" date="2012" name="PLoS Pathog.">
        <title>Diverse lifestyles and strategies of plant pathogenesis encoded in the genomes of eighteen Dothideomycetes fungi.</title>
        <authorList>
            <person name="Ohm R.A."/>
            <person name="Feau N."/>
            <person name="Henrissat B."/>
            <person name="Schoch C.L."/>
            <person name="Horwitz B.A."/>
            <person name="Barry K.W."/>
            <person name="Condon B.J."/>
            <person name="Copeland A.C."/>
            <person name="Dhillon B."/>
            <person name="Glaser F."/>
            <person name="Hesse C.N."/>
            <person name="Kosti I."/>
            <person name="LaButti K."/>
            <person name="Lindquist E.A."/>
            <person name="Lucas S."/>
            <person name="Salamov A.A."/>
            <person name="Bradshaw R.E."/>
            <person name="Ciuffetti L."/>
            <person name="Hamelin R.C."/>
            <person name="Kema G.H.J."/>
            <person name="Lawrence C."/>
            <person name="Scott J.A."/>
            <person name="Spatafora J.W."/>
            <person name="Turgeon B.G."/>
            <person name="de Wit P.J.G.M."/>
            <person name="Zhong S."/>
            <person name="Goodwin S.B."/>
            <person name="Grigoriev I.V."/>
        </authorList>
    </citation>
    <scope>NUCLEOTIDE SEQUENCE [LARGE SCALE GENOMIC DNA]</scope>
    <source>
        <strain evidence="11">NZE10 / CBS 128990</strain>
    </source>
</reference>
<sequence length="201" mass="22031">MSNPKRHHKRQRGDDRHAHTSTSCQTSASSHIVSHVRCSTTAEPFARPFTPEILGYPPTTPIELIAEERYRCTPLVCPAHLSDPACKSCGRRVHHPDCIIITVDGVCPNNGKKSNLIFSAAGVYVGAHSPLNGGYTLVDRVATNQKAELQAGIKGLETALRMTANDLYGSEKIDILVIKTDSKYLHDGSTAWVNKWDSNGW</sequence>
<dbReference type="InterPro" id="IPR012337">
    <property type="entry name" value="RNaseH-like_sf"/>
</dbReference>
<dbReference type="AlphaFoldDB" id="N1PQK0"/>
<dbReference type="Gene3D" id="3.30.420.10">
    <property type="entry name" value="Ribonuclease H-like superfamily/Ribonuclease H"/>
    <property type="match status" value="1"/>
</dbReference>
<dbReference type="eggNOG" id="KOG3752">
    <property type="taxonomic scope" value="Eukaryota"/>
</dbReference>
<dbReference type="EMBL" id="KB446538">
    <property type="protein sequence ID" value="EME45726.1"/>
    <property type="molecule type" value="Genomic_DNA"/>
</dbReference>
<evidence type="ECO:0000256" key="5">
    <source>
        <dbReference type="ARBA" id="ARBA00022723"/>
    </source>
</evidence>
<keyword evidence="4" id="KW-0540">Nuclease</keyword>
<name>N1PQK0_DOTSN</name>
<evidence type="ECO:0000256" key="1">
    <source>
        <dbReference type="ARBA" id="ARBA00000077"/>
    </source>
</evidence>
<evidence type="ECO:0000256" key="8">
    <source>
        <dbReference type="SAM" id="MobiDB-lite"/>
    </source>
</evidence>
<dbReference type="InterPro" id="IPR002156">
    <property type="entry name" value="RNaseH_domain"/>
</dbReference>
<dbReference type="OrthoDB" id="3647976at2759"/>
<reference evidence="11" key="1">
    <citation type="journal article" date="2012" name="PLoS Genet.">
        <title>The genomes of the fungal plant pathogens Cladosporium fulvum and Dothistroma septosporum reveal adaptation to different hosts and lifestyles but also signatures of common ancestry.</title>
        <authorList>
            <person name="de Wit P.J.G.M."/>
            <person name="van der Burgt A."/>
            <person name="Oekmen B."/>
            <person name="Stergiopoulos I."/>
            <person name="Abd-Elsalam K.A."/>
            <person name="Aerts A.L."/>
            <person name="Bahkali A.H."/>
            <person name="Beenen H.G."/>
            <person name="Chettri P."/>
            <person name="Cox M.P."/>
            <person name="Datema E."/>
            <person name="de Vries R.P."/>
            <person name="Dhillon B."/>
            <person name="Ganley A.R."/>
            <person name="Griffiths S.A."/>
            <person name="Guo Y."/>
            <person name="Hamelin R.C."/>
            <person name="Henrissat B."/>
            <person name="Kabir M.S."/>
            <person name="Jashni M.K."/>
            <person name="Kema G."/>
            <person name="Klaubauf S."/>
            <person name="Lapidus A."/>
            <person name="Levasseur A."/>
            <person name="Lindquist E."/>
            <person name="Mehrabi R."/>
            <person name="Ohm R.A."/>
            <person name="Owen T.J."/>
            <person name="Salamov A."/>
            <person name="Schwelm A."/>
            <person name="Schijlen E."/>
            <person name="Sun H."/>
            <person name="van den Burg H.A."/>
            <person name="van Ham R.C.H.J."/>
            <person name="Zhang S."/>
            <person name="Goodwin S.B."/>
            <person name="Grigoriev I.V."/>
            <person name="Collemare J."/>
            <person name="Bradshaw R.E."/>
        </authorList>
    </citation>
    <scope>NUCLEOTIDE SEQUENCE [LARGE SCALE GENOMIC DNA]</scope>
    <source>
        <strain evidence="11">NZE10 / CBS 128990</strain>
    </source>
</reference>
<comment type="catalytic activity">
    <reaction evidence="1">
        <text>Endonucleolytic cleavage to 5'-phosphomonoester.</text>
        <dbReference type="EC" id="3.1.26.4"/>
    </reaction>
</comment>
<accession>N1PQK0</accession>
<dbReference type="GO" id="GO:0003676">
    <property type="term" value="F:nucleic acid binding"/>
    <property type="evidence" value="ECO:0007669"/>
    <property type="project" value="InterPro"/>
</dbReference>
<keyword evidence="7" id="KW-0378">Hydrolase</keyword>
<evidence type="ECO:0000256" key="7">
    <source>
        <dbReference type="ARBA" id="ARBA00022801"/>
    </source>
</evidence>
<dbReference type="GO" id="GO:0046872">
    <property type="term" value="F:metal ion binding"/>
    <property type="evidence" value="ECO:0007669"/>
    <property type="project" value="UniProtKB-KW"/>
</dbReference>
<evidence type="ECO:0000256" key="3">
    <source>
        <dbReference type="ARBA" id="ARBA00012180"/>
    </source>
</evidence>
<dbReference type="SUPFAM" id="SSF53098">
    <property type="entry name" value="Ribonuclease H-like"/>
    <property type="match status" value="1"/>
</dbReference>
<feature type="domain" description="RNase H type-1" evidence="9">
    <location>
        <begin position="95"/>
        <end position="201"/>
    </location>
</feature>
<feature type="compositionally biased region" description="Basic residues" evidence="8">
    <location>
        <begin position="1"/>
        <end position="11"/>
    </location>
</feature>
<gene>
    <name evidence="10" type="ORF">DOTSEDRAFT_34181</name>
</gene>
<dbReference type="OMA" id="CGRRVHH"/>
<evidence type="ECO:0000256" key="4">
    <source>
        <dbReference type="ARBA" id="ARBA00022722"/>
    </source>
</evidence>